<dbReference type="Pfam" id="PF00171">
    <property type="entry name" value="Aldedh"/>
    <property type="match status" value="1"/>
</dbReference>
<gene>
    <name evidence="5" type="ORF">GCM10010468_55920</name>
</gene>
<organism evidence="5 6">
    <name type="scientific">Actinocorallia longicatena</name>
    <dbReference type="NCBI Taxonomy" id="111803"/>
    <lineage>
        <taxon>Bacteria</taxon>
        <taxon>Bacillati</taxon>
        <taxon>Actinomycetota</taxon>
        <taxon>Actinomycetes</taxon>
        <taxon>Streptosporangiales</taxon>
        <taxon>Thermomonosporaceae</taxon>
        <taxon>Actinocorallia</taxon>
    </lineage>
</organism>
<sequence>MLTNMATQTASTRALSDAVVSKITGLVVSDGGSTAINAPFTGEPLATLPLSSAGDVELAYAKAREAQKAWAALPVADRVRPVLKFVDEFIARRDEILDILQWETGKARRHAFEEFLDVTLGPLYYARKAGKLLAPKRRAGAFPIATRTSEHRQPKGVVGMITPWNYPISMGVGDTIPALIAGNGVVHKPDTQTALSVLWCVDLMIECGLPRDLWQVVLGDPAEIGDTLIGNADYIAFTGSTRAGRLIAEKAAPRLIGYSLELGGKNPMIVLEDADLDKAARGAIRACFSNAGQLCISIERLFVHEKVYDAFVEKFATATRAMKLGSSLTFDEQMGSLTYPRQLETVTTHVEQAVEKGATVVAGGKARPDLGPLFYEPTILTDVTTDMDLCAGETFGPVVSVYRFSSEEEAIERANDTSYGLNASVWTKNVARGRRVAARIQAGTVNVNEGYGSAMASHDAPMGGMKQSGVGRRHGSEGLLKYTEVQTIASQQFMELDAPPQIAYAKYADLLTSSLRTMKRFRLK</sequence>
<evidence type="ECO:0000259" key="4">
    <source>
        <dbReference type="Pfam" id="PF00171"/>
    </source>
</evidence>
<feature type="active site" evidence="2">
    <location>
        <position position="261"/>
    </location>
</feature>
<dbReference type="NCBIfam" id="NF006916">
    <property type="entry name" value="PRK09407.1"/>
    <property type="match status" value="1"/>
</dbReference>
<dbReference type="PROSITE" id="PS00687">
    <property type="entry name" value="ALDEHYDE_DEHYDR_GLU"/>
    <property type="match status" value="1"/>
</dbReference>
<evidence type="ECO:0000313" key="6">
    <source>
        <dbReference type="Proteomes" id="UP001501237"/>
    </source>
</evidence>
<feature type="domain" description="Aldehyde dehydrogenase" evidence="4">
    <location>
        <begin position="33"/>
        <end position="488"/>
    </location>
</feature>
<dbReference type="InterPro" id="IPR016162">
    <property type="entry name" value="Ald_DH_N"/>
</dbReference>
<dbReference type="EMBL" id="BAAAUV010000017">
    <property type="protein sequence ID" value="GAA3227231.1"/>
    <property type="molecule type" value="Genomic_DNA"/>
</dbReference>
<evidence type="ECO:0000256" key="2">
    <source>
        <dbReference type="PROSITE-ProRule" id="PRU10007"/>
    </source>
</evidence>
<dbReference type="InterPro" id="IPR029510">
    <property type="entry name" value="Ald_DH_CS_GLU"/>
</dbReference>
<comment type="caution">
    <text evidence="5">The sequence shown here is derived from an EMBL/GenBank/DDBJ whole genome shotgun (WGS) entry which is preliminary data.</text>
</comment>
<evidence type="ECO:0000256" key="3">
    <source>
        <dbReference type="RuleBase" id="RU003345"/>
    </source>
</evidence>
<accession>A0ABP6QGU0</accession>
<name>A0ABP6QGU0_9ACTN</name>
<dbReference type="Gene3D" id="3.40.309.10">
    <property type="entry name" value="Aldehyde Dehydrogenase, Chain A, domain 2"/>
    <property type="match status" value="1"/>
</dbReference>
<dbReference type="Proteomes" id="UP001501237">
    <property type="component" value="Unassembled WGS sequence"/>
</dbReference>
<dbReference type="Gene3D" id="3.40.605.10">
    <property type="entry name" value="Aldehyde Dehydrogenase, Chain A, domain 1"/>
    <property type="match status" value="1"/>
</dbReference>
<keyword evidence="1 3" id="KW-0560">Oxidoreductase</keyword>
<reference evidence="6" key="1">
    <citation type="journal article" date="2019" name="Int. J. Syst. Evol. Microbiol.">
        <title>The Global Catalogue of Microorganisms (GCM) 10K type strain sequencing project: providing services to taxonomists for standard genome sequencing and annotation.</title>
        <authorList>
            <consortium name="The Broad Institute Genomics Platform"/>
            <consortium name="The Broad Institute Genome Sequencing Center for Infectious Disease"/>
            <person name="Wu L."/>
            <person name="Ma J."/>
        </authorList>
    </citation>
    <scope>NUCLEOTIDE SEQUENCE [LARGE SCALE GENOMIC DNA]</scope>
    <source>
        <strain evidence="6">JCM 9377</strain>
    </source>
</reference>
<dbReference type="CDD" id="cd07101">
    <property type="entry name" value="ALDH_SSADH2_GabD2"/>
    <property type="match status" value="1"/>
</dbReference>
<dbReference type="SUPFAM" id="SSF53720">
    <property type="entry name" value="ALDH-like"/>
    <property type="match status" value="1"/>
</dbReference>
<dbReference type="InterPro" id="IPR016163">
    <property type="entry name" value="Ald_DH_C"/>
</dbReference>
<dbReference type="InterPro" id="IPR015590">
    <property type="entry name" value="Aldehyde_DH_dom"/>
</dbReference>
<comment type="similarity">
    <text evidence="3">Belongs to the aldehyde dehydrogenase family.</text>
</comment>
<dbReference type="InterPro" id="IPR016161">
    <property type="entry name" value="Ald_DH/histidinol_DH"/>
</dbReference>
<dbReference type="PANTHER" id="PTHR11699">
    <property type="entry name" value="ALDEHYDE DEHYDROGENASE-RELATED"/>
    <property type="match status" value="1"/>
</dbReference>
<keyword evidence="6" id="KW-1185">Reference proteome</keyword>
<protein>
    <submittedName>
        <fullName evidence="5">Succinic semialdehyde dehydrogenase</fullName>
    </submittedName>
</protein>
<evidence type="ECO:0000256" key="1">
    <source>
        <dbReference type="ARBA" id="ARBA00023002"/>
    </source>
</evidence>
<proteinExistence type="inferred from homology"/>
<evidence type="ECO:0000313" key="5">
    <source>
        <dbReference type="EMBL" id="GAA3227231.1"/>
    </source>
</evidence>